<feature type="chain" id="PRO_5045073544" description="Lipoprotein" evidence="2">
    <location>
        <begin position="27"/>
        <end position="142"/>
    </location>
</feature>
<evidence type="ECO:0000256" key="1">
    <source>
        <dbReference type="SAM" id="MobiDB-lite"/>
    </source>
</evidence>
<organism evidence="3 4">
    <name type="scientific">[Empedobacter] haloabium</name>
    <dbReference type="NCBI Taxonomy" id="592317"/>
    <lineage>
        <taxon>Bacteria</taxon>
        <taxon>Pseudomonadati</taxon>
        <taxon>Pseudomonadota</taxon>
        <taxon>Betaproteobacteria</taxon>
        <taxon>Burkholderiales</taxon>
        <taxon>Oxalobacteraceae</taxon>
        <taxon>Telluria group</taxon>
        <taxon>Telluria group incertae sedis</taxon>
    </lineage>
</organism>
<feature type="signal peptide" evidence="2">
    <location>
        <begin position="1"/>
        <end position="26"/>
    </location>
</feature>
<dbReference type="Proteomes" id="UP000321323">
    <property type="component" value="Chromosome"/>
</dbReference>
<keyword evidence="4" id="KW-1185">Reference proteome</keyword>
<proteinExistence type="predicted"/>
<protein>
    <recommendedName>
        <fullName evidence="5">Lipoprotein</fullName>
    </recommendedName>
</protein>
<sequence length="142" mass="13502">MTAPVFLRCALVLLPLLLAGCEREHAAANGVVQTKFPGQVSAGGGTSGEVIARSSRPVTDATYAGGTPGIAGGSGGNTSGAATGGTVQESGQGPSRGTSQPDSAGRPGATLPPGDMGKPAAPTSTEPGAGGAAVHRDPGGAR</sequence>
<evidence type="ECO:0000313" key="3">
    <source>
        <dbReference type="EMBL" id="WUR15174.1"/>
    </source>
</evidence>
<gene>
    <name evidence="3" type="ORF">E7V67_008730</name>
</gene>
<feature type="compositionally biased region" description="Polar residues" evidence="1">
    <location>
        <begin position="87"/>
        <end position="102"/>
    </location>
</feature>
<reference evidence="3 4" key="1">
    <citation type="journal article" date="2019" name="Int. J. Syst. Evol. Microbiol.">
        <title>The Draft Whole-Genome Sequence of the Antibiotic Producer Empedobacter haloabium ATCC 31962 Provides Indications for Its Taxonomic Reclassification.</title>
        <authorList>
            <person name="Miess H."/>
            <person name="Arlt P."/>
            <person name="Apel A.K."/>
            <person name="Weber T."/>
            <person name="Nieselt K."/>
            <person name="Hanssen F."/>
            <person name="Czemmel S."/>
            <person name="Nahnsen S."/>
            <person name="Gross H."/>
        </authorList>
    </citation>
    <scope>NUCLEOTIDE SEQUENCE [LARGE SCALE GENOMIC DNA]</scope>
    <source>
        <strain evidence="3 4">ATCC 31962</strain>
    </source>
</reference>
<accession>A0ABZ1UR20</accession>
<name>A0ABZ1UR20_9BURK</name>
<evidence type="ECO:0000313" key="4">
    <source>
        <dbReference type="Proteomes" id="UP000321323"/>
    </source>
</evidence>
<feature type="region of interest" description="Disordered" evidence="1">
    <location>
        <begin position="36"/>
        <end position="142"/>
    </location>
</feature>
<dbReference type="EMBL" id="CP136508">
    <property type="protein sequence ID" value="WUR15174.1"/>
    <property type="molecule type" value="Genomic_DNA"/>
</dbReference>
<evidence type="ECO:0008006" key="5">
    <source>
        <dbReference type="Google" id="ProtNLM"/>
    </source>
</evidence>
<keyword evidence="2" id="KW-0732">Signal</keyword>
<feature type="compositionally biased region" description="Gly residues" evidence="1">
    <location>
        <begin position="66"/>
        <end position="78"/>
    </location>
</feature>
<evidence type="ECO:0000256" key="2">
    <source>
        <dbReference type="SAM" id="SignalP"/>
    </source>
</evidence>